<feature type="compositionally biased region" description="Basic residues" evidence="1">
    <location>
        <begin position="41"/>
        <end position="60"/>
    </location>
</feature>
<dbReference type="Pfam" id="PF00550">
    <property type="entry name" value="PP-binding"/>
    <property type="match status" value="1"/>
</dbReference>
<feature type="region of interest" description="Disordered" evidence="1">
    <location>
        <begin position="1"/>
        <end position="108"/>
    </location>
</feature>
<dbReference type="OrthoDB" id="2625323at2"/>
<protein>
    <submittedName>
        <fullName evidence="3">Acyl carrier protein</fullName>
    </submittedName>
</protein>
<dbReference type="PROSITE" id="PS50075">
    <property type="entry name" value="CARRIER"/>
    <property type="match status" value="1"/>
</dbReference>
<accession>A0A4Z0NRE5</accession>
<feature type="compositionally biased region" description="Basic residues" evidence="1">
    <location>
        <begin position="70"/>
        <end position="86"/>
    </location>
</feature>
<evidence type="ECO:0000313" key="3">
    <source>
        <dbReference type="EMBL" id="TGD99115.1"/>
    </source>
</evidence>
<keyword evidence="4" id="KW-1185">Reference proteome</keyword>
<proteinExistence type="predicted"/>
<feature type="compositionally biased region" description="Basic and acidic residues" evidence="1">
    <location>
        <begin position="94"/>
        <end position="108"/>
    </location>
</feature>
<gene>
    <name evidence="3" type="ORF">EU555_13475</name>
</gene>
<evidence type="ECO:0000256" key="1">
    <source>
        <dbReference type="SAM" id="MobiDB-lite"/>
    </source>
</evidence>
<dbReference type="EMBL" id="SRLB01000009">
    <property type="protein sequence ID" value="TGD99115.1"/>
    <property type="molecule type" value="Genomic_DNA"/>
</dbReference>
<feature type="compositionally biased region" description="Low complexity" evidence="1">
    <location>
        <begin position="13"/>
        <end position="22"/>
    </location>
</feature>
<evidence type="ECO:0000313" key="4">
    <source>
        <dbReference type="Proteomes" id="UP000297535"/>
    </source>
</evidence>
<dbReference type="InterPro" id="IPR036736">
    <property type="entry name" value="ACP-like_sf"/>
</dbReference>
<dbReference type="SUPFAM" id="SSF47336">
    <property type="entry name" value="ACP-like"/>
    <property type="match status" value="1"/>
</dbReference>
<organism evidence="3 4">
    <name type="scientific">Methylobacterium nonmethylotrophicum</name>
    <dbReference type="NCBI Taxonomy" id="1141884"/>
    <lineage>
        <taxon>Bacteria</taxon>
        <taxon>Pseudomonadati</taxon>
        <taxon>Pseudomonadota</taxon>
        <taxon>Alphaproteobacteria</taxon>
        <taxon>Hyphomicrobiales</taxon>
        <taxon>Methylobacteriaceae</taxon>
        <taxon>Methylobacterium</taxon>
    </lineage>
</organism>
<name>A0A4Z0NRE5_9HYPH</name>
<dbReference type="AlphaFoldDB" id="A0A4Z0NRE5"/>
<dbReference type="Gene3D" id="1.10.1200.10">
    <property type="entry name" value="ACP-like"/>
    <property type="match status" value="1"/>
</dbReference>
<feature type="compositionally biased region" description="Low complexity" evidence="1">
    <location>
        <begin position="133"/>
        <end position="143"/>
    </location>
</feature>
<reference evidence="3 4" key="1">
    <citation type="submission" date="2019-04" db="EMBL/GenBank/DDBJ databases">
        <authorList>
            <person name="Feng G."/>
            <person name="Zhu H."/>
        </authorList>
    </citation>
    <scope>NUCLEOTIDE SEQUENCE [LARGE SCALE GENOMIC DNA]</scope>
    <source>
        <strain evidence="3 4">6HR-1</strain>
    </source>
</reference>
<sequence length="256" mass="27634">MDRRLPERGRGRLPGLPRLPVRSPRRDLRRRSLAVRLPPDHRRRPGLRPAHRRRQLRGAARHAPDLSGGVRRRAPRPVLRARHPGRHGGQARPHRPDGGPDGRVGHPESLLDGRVARRRPALAGPASAPPPADGRAAGAARSAGEGRGAGRMSAQTVLAEAMAPAEDPAVKEAVRDRIRDFAAATFLVGAGEVGPDTDLFEANVIDSFGFVELVSFLEQTFGIAIEEDDLTSPEMATLAGIERVVTGKLRQQGALR</sequence>
<dbReference type="InterPro" id="IPR009081">
    <property type="entry name" value="PP-bd_ACP"/>
</dbReference>
<feature type="region of interest" description="Disordered" evidence="1">
    <location>
        <begin position="121"/>
        <end position="153"/>
    </location>
</feature>
<comment type="caution">
    <text evidence="3">The sequence shown here is derived from an EMBL/GenBank/DDBJ whole genome shotgun (WGS) entry which is preliminary data.</text>
</comment>
<dbReference type="Proteomes" id="UP000297535">
    <property type="component" value="Unassembled WGS sequence"/>
</dbReference>
<evidence type="ECO:0000259" key="2">
    <source>
        <dbReference type="PROSITE" id="PS50075"/>
    </source>
</evidence>
<feature type="compositionally biased region" description="Basic and acidic residues" evidence="1">
    <location>
        <begin position="1"/>
        <end position="10"/>
    </location>
</feature>
<feature type="domain" description="Carrier" evidence="2">
    <location>
        <begin position="168"/>
        <end position="249"/>
    </location>
</feature>